<evidence type="ECO:0000313" key="4">
    <source>
        <dbReference type="Proteomes" id="UP000593591"/>
    </source>
</evidence>
<name>A0A7M1XKL9_9SPIR</name>
<dbReference type="Gene3D" id="3.40.50.410">
    <property type="entry name" value="von Willebrand factor, type A domain"/>
    <property type="match status" value="1"/>
</dbReference>
<sequence length="489" mass="57038">MNVMKITEELLNKTLTENGDVAYSTSLSYCLDYFSLIGGLRQKLASATNLFIKAYHEDRKKAIKLLFYTRDIRTGLGERRLFRYLLSYLASSNPFIATQLIKYIPEYGRYDDLLVLLNTPVEDEAVNFIYQQLLDDQENKKANKPISLLAKWMPSINTSNAEARKLALHLADKMNMTKKDYRQMLSFLRKGMIVENNLREKDYTFKYDEVPGLAMQKYEEAFLRNDEKRFQEYLKNLDEGKEKMNVNTMNVVSLVNSLSQKKDNSFAEIAWKKLVDNDIKLNRRTLVVRDGSGSMTVYHSAIEIADAMTLLTAERLQGEFHNRFITFSSNPELVELSDGFSLLEKKLLLKDYDDYSNTDIQKVYELILDIYQHKDFKEEDALDQILIISDMEFDELDEEGDINYDSTFEYFDKEFAKLGYKRPQVIFWNVNARHIHTPVRQDTTGTILVSGQSKNIINMVVMNDAIDPLAFMNDTLKKYDFVDKLKWEE</sequence>
<protein>
    <submittedName>
        <fullName evidence="3">DUF2828 family protein</fullName>
    </submittedName>
</protein>
<proteinExistence type="predicted"/>
<gene>
    <name evidence="3" type="ORF">DYE49_02625</name>
</gene>
<accession>A0A7M1XKL9</accession>
<dbReference type="AlphaFoldDB" id="A0A7M1XKL9"/>
<dbReference type="Proteomes" id="UP000593591">
    <property type="component" value="Chromosome"/>
</dbReference>
<dbReference type="KEGG" id="trc:DYE49_02625"/>
<reference evidence="3 4" key="1">
    <citation type="submission" date="2018-08" db="EMBL/GenBank/DDBJ databases">
        <title>The first complete genome of Treponema rectale (CHPAT), a commensal spirochete of the bovine rectum.</title>
        <authorList>
            <person name="Staton G.J."/>
            <person name="Clegg S.R."/>
            <person name="Carter S.D."/>
            <person name="Radford A.D."/>
            <person name="Darby A."/>
            <person name="Hall N."/>
            <person name="Birtles R.J."/>
            <person name="Evans N.J."/>
        </authorList>
    </citation>
    <scope>NUCLEOTIDE SEQUENCE [LARGE SCALE GENOMIC DNA]</scope>
    <source>
        <strain evidence="3 4">CHPA</strain>
    </source>
</reference>
<dbReference type="Pfam" id="PF25043">
    <property type="entry name" value="DUF7788"/>
    <property type="match status" value="1"/>
</dbReference>
<dbReference type="PANTHER" id="PTHR31373">
    <property type="entry name" value="OS06G0652100 PROTEIN"/>
    <property type="match status" value="1"/>
</dbReference>
<dbReference type="InterPro" id="IPR056690">
    <property type="entry name" value="DUF7788"/>
</dbReference>
<dbReference type="PIRSF" id="PIRSF015417">
    <property type="entry name" value="T31B5_30_vWA"/>
    <property type="match status" value="1"/>
</dbReference>
<dbReference type="SUPFAM" id="SSF53300">
    <property type="entry name" value="vWA-like"/>
    <property type="match status" value="1"/>
</dbReference>
<feature type="domain" description="DUF2828" evidence="1">
    <location>
        <begin position="16"/>
        <end position="124"/>
    </location>
</feature>
<organism evidence="3 4">
    <name type="scientific">Treponema rectale</name>
    <dbReference type="NCBI Taxonomy" id="744512"/>
    <lineage>
        <taxon>Bacteria</taxon>
        <taxon>Pseudomonadati</taxon>
        <taxon>Spirochaetota</taxon>
        <taxon>Spirochaetia</taxon>
        <taxon>Spirochaetales</taxon>
        <taxon>Treponemataceae</taxon>
        <taxon>Treponema</taxon>
    </lineage>
</organism>
<dbReference type="InterPro" id="IPR058580">
    <property type="entry name" value="DUF2828"/>
</dbReference>
<dbReference type="Pfam" id="PF11443">
    <property type="entry name" value="DUF2828"/>
    <property type="match status" value="2"/>
</dbReference>
<feature type="domain" description="DUF7788" evidence="2">
    <location>
        <begin position="286"/>
        <end position="467"/>
    </location>
</feature>
<dbReference type="InterPro" id="IPR011205">
    <property type="entry name" value="UCP015417_vWA"/>
</dbReference>
<evidence type="ECO:0000259" key="2">
    <source>
        <dbReference type="Pfam" id="PF25043"/>
    </source>
</evidence>
<dbReference type="PANTHER" id="PTHR31373:SF27">
    <property type="entry name" value="TROVE DOMAIN-CONTAINING PROTEIN"/>
    <property type="match status" value="1"/>
</dbReference>
<dbReference type="InterPro" id="IPR036465">
    <property type="entry name" value="vWFA_dom_sf"/>
</dbReference>
<evidence type="ECO:0000259" key="1">
    <source>
        <dbReference type="Pfam" id="PF11443"/>
    </source>
</evidence>
<evidence type="ECO:0000313" key="3">
    <source>
        <dbReference type="EMBL" id="QOS39408.1"/>
    </source>
</evidence>
<feature type="domain" description="DUF2828" evidence="1">
    <location>
        <begin position="137"/>
        <end position="276"/>
    </location>
</feature>
<dbReference type="EMBL" id="CP031517">
    <property type="protein sequence ID" value="QOS39408.1"/>
    <property type="molecule type" value="Genomic_DNA"/>
</dbReference>